<dbReference type="Proteomes" id="UP001224682">
    <property type="component" value="Unassembled WGS sequence"/>
</dbReference>
<dbReference type="InterPro" id="IPR010287">
    <property type="entry name" value="DUF892_YciF-like"/>
</dbReference>
<evidence type="ECO:0000313" key="1">
    <source>
        <dbReference type="EMBL" id="MDQ0305418.1"/>
    </source>
</evidence>
<evidence type="ECO:0000313" key="2">
    <source>
        <dbReference type="Proteomes" id="UP001224682"/>
    </source>
</evidence>
<dbReference type="EMBL" id="JAUSUI010000016">
    <property type="protein sequence ID" value="MDQ0305418.1"/>
    <property type="molecule type" value="Genomic_DNA"/>
</dbReference>
<dbReference type="Gene3D" id="1.20.1260.10">
    <property type="match status" value="1"/>
</dbReference>
<dbReference type="RefSeq" id="WP_307023425.1">
    <property type="nucleotide sequence ID" value="NZ_JAUSUI010000016.1"/>
</dbReference>
<organism evidence="1 2">
    <name type="scientific">Ancylobacter polymorphus</name>
    <dbReference type="NCBI Taxonomy" id="223390"/>
    <lineage>
        <taxon>Bacteria</taxon>
        <taxon>Pseudomonadati</taxon>
        <taxon>Pseudomonadota</taxon>
        <taxon>Alphaproteobacteria</taxon>
        <taxon>Hyphomicrobiales</taxon>
        <taxon>Xanthobacteraceae</taxon>
        <taxon>Ancylobacter</taxon>
    </lineage>
</organism>
<keyword evidence="2" id="KW-1185">Reference proteome</keyword>
<dbReference type="InterPro" id="IPR009078">
    <property type="entry name" value="Ferritin-like_SF"/>
</dbReference>
<name>A0ABU0BHU1_9HYPH</name>
<dbReference type="CDD" id="cd00657">
    <property type="entry name" value="Ferritin_like"/>
    <property type="match status" value="1"/>
</dbReference>
<accession>A0ABU0BHU1</accession>
<protein>
    <submittedName>
        <fullName evidence="1">Ferritin-like metal-binding protein YciE</fullName>
    </submittedName>
</protein>
<dbReference type="InterPro" id="IPR012347">
    <property type="entry name" value="Ferritin-like"/>
</dbReference>
<dbReference type="SUPFAM" id="SSF47240">
    <property type="entry name" value="Ferritin-like"/>
    <property type="match status" value="1"/>
</dbReference>
<reference evidence="1 2" key="1">
    <citation type="submission" date="2023-07" db="EMBL/GenBank/DDBJ databases">
        <title>Genomic Encyclopedia of Type Strains, Phase IV (KMG-IV): sequencing the most valuable type-strain genomes for metagenomic binning, comparative biology and taxonomic classification.</title>
        <authorList>
            <person name="Goeker M."/>
        </authorList>
    </citation>
    <scope>NUCLEOTIDE SEQUENCE [LARGE SCALE GENOMIC DNA]</scope>
    <source>
        <strain evidence="1 2">DSM 2457</strain>
    </source>
</reference>
<gene>
    <name evidence="1" type="ORF">J2S75_004477</name>
</gene>
<comment type="caution">
    <text evidence="1">The sequence shown here is derived from an EMBL/GenBank/DDBJ whole genome shotgun (WGS) entry which is preliminary data.</text>
</comment>
<sequence>MATADERLMEWLRDAHAMEQQAETMLSSMASRIEHYPEVKRGLERHLEETRAQAAQIEACIARRGGDTSTLKDLAAKFTAFGQGLSGMFVGDEIVKGSMASYTFEHMEIAAYKVLISAAEACGDRETSAVCQRILAEEEAMARWVGDNLGDITIKYLAREETPDVTAKH</sequence>
<dbReference type="Pfam" id="PF05974">
    <property type="entry name" value="DUF892"/>
    <property type="match status" value="1"/>
</dbReference>
<proteinExistence type="predicted"/>